<dbReference type="GO" id="GO:0043565">
    <property type="term" value="F:sequence-specific DNA binding"/>
    <property type="evidence" value="ECO:0007669"/>
    <property type="project" value="TreeGrafter"/>
</dbReference>
<dbReference type="EC" id="2.1.1.72" evidence="2"/>
<dbReference type="GO" id="GO:0009307">
    <property type="term" value="P:DNA restriction-modification system"/>
    <property type="evidence" value="ECO:0007669"/>
    <property type="project" value="InterPro"/>
</dbReference>
<keyword evidence="4 8" id="KW-0808">Transferase</keyword>
<dbReference type="InterPro" id="IPR029063">
    <property type="entry name" value="SAM-dependent_MTases_sf"/>
</dbReference>
<dbReference type="RefSeq" id="WP_075006079.1">
    <property type="nucleotide sequence ID" value="NZ_FOAP01000004.1"/>
</dbReference>
<dbReference type="PANTHER" id="PTHR30481">
    <property type="entry name" value="DNA ADENINE METHYLASE"/>
    <property type="match status" value="1"/>
</dbReference>
<sequence length="373" mass="41444">MRGEPLKAPFPWFGGKSRAASLIWEGFGDVPNYVEPFAGSLAVLLARPTTPRVETVNDLDHYVANFWRALSQAPEEVARHADNPVSEVELHAWHRWLVANGEFRTRMEKDPLHFDALVAGRWVWGISQWIGSGWCSAPQWKGRAHPGNGMRGIHGRRARDHSKDVEYAKRPRLTTANGVHRRRLQEPGGAGDGAAPPVLTPWQQKPDLAGSRGAAGRGVHASGRRNQALLEWMEQLAARLRYVRVCCGDWKRVLTPAATTQIGVTAVLLDPPYAHDAGRDPALYAHDAADVSREVREWALAHGEDPKLRIALCGYEGEHDMPPTWRCVAWKAAGGYSAARGDGANAERERVWFSPHCLRARQADLFESRRATP</sequence>
<evidence type="ECO:0000256" key="7">
    <source>
        <dbReference type="SAM" id="MobiDB-lite"/>
    </source>
</evidence>
<evidence type="ECO:0000256" key="6">
    <source>
        <dbReference type="ARBA" id="ARBA00047942"/>
    </source>
</evidence>
<dbReference type="GO" id="GO:0006298">
    <property type="term" value="P:mismatch repair"/>
    <property type="evidence" value="ECO:0007669"/>
    <property type="project" value="TreeGrafter"/>
</dbReference>
<dbReference type="Gene3D" id="3.40.50.150">
    <property type="entry name" value="Vaccinia Virus protein VP39"/>
    <property type="match status" value="1"/>
</dbReference>
<dbReference type="EMBL" id="FOAP01000004">
    <property type="protein sequence ID" value="SEL11164.1"/>
    <property type="molecule type" value="Genomic_DNA"/>
</dbReference>
<evidence type="ECO:0000256" key="5">
    <source>
        <dbReference type="ARBA" id="ARBA00022691"/>
    </source>
</evidence>
<keyword evidence="9" id="KW-1185">Reference proteome</keyword>
<evidence type="ECO:0000256" key="4">
    <source>
        <dbReference type="ARBA" id="ARBA00022679"/>
    </source>
</evidence>
<organism evidence="8 9">
    <name type="scientific">Stigmatella aurantiaca</name>
    <dbReference type="NCBI Taxonomy" id="41"/>
    <lineage>
        <taxon>Bacteria</taxon>
        <taxon>Pseudomonadati</taxon>
        <taxon>Myxococcota</taxon>
        <taxon>Myxococcia</taxon>
        <taxon>Myxococcales</taxon>
        <taxon>Cystobacterineae</taxon>
        <taxon>Archangiaceae</taxon>
        <taxon>Stigmatella</taxon>
    </lineage>
</organism>
<dbReference type="SUPFAM" id="SSF53335">
    <property type="entry name" value="S-adenosyl-L-methionine-dependent methyltransferases"/>
    <property type="match status" value="1"/>
</dbReference>
<name>A0A1H7MJ34_STIAU</name>
<comment type="catalytic activity">
    <reaction evidence="6">
        <text>a 2'-deoxyadenosine in DNA + S-adenosyl-L-methionine = an N(6)-methyl-2'-deoxyadenosine in DNA + S-adenosyl-L-homocysteine + H(+)</text>
        <dbReference type="Rhea" id="RHEA:15197"/>
        <dbReference type="Rhea" id="RHEA-COMP:12418"/>
        <dbReference type="Rhea" id="RHEA-COMP:12419"/>
        <dbReference type="ChEBI" id="CHEBI:15378"/>
        <dbReference type="ChEBI" id="CHEBI:57856"/>
        <dbReference type="ChEBI" id="CHEBI:59789"/>
        <dbReference type="ChEBI" id="CHEBI:90615"/>
        <dbReference type="ChEBI" id="CHEBI:90616"/>
        <dbReference type="EC" id="2.1.1.72"/>
    </reaction>
</comment>
<dbReference type="OrthoDB" id="9805629at2"/>
<dbReference type="GO" id="GO:1904047">
    <property type="term" value="F:S-adenosyl-L-methionine binding"/>
    <property type="evidence" value="ECO:0007669"/>
    <property type="project" value="TreeGrafter"/>
</dbReference>
<gene>
    <name evidence="8" type="ORF">SAMN05444354_1045</name>
</gene>
<dbReference type="Proteomes" id="UP000182719">
    <property type="component" value="Unassembled WGS sequence"/>
</dbReference>
<dbReference type="InterPro" id="IPR012327">
    <property type="entry name" value="MeTrfase_D12"/>
</dbReference>
<protein>
    <recommendedName>
        <fullName evidence="2">site-specific DNA-methyltransferase (adenine-specific)</fullName>
        <ecNumber evidence="2">2.1.1.72</ecNumber>
    </recommendedName>
</protein>
<evidence type="ECO:0000256" key="1">
    <source>
        <dbReference type="ARBA" id="ARBA00006594"/>
    </source>
</evidence>
<dbReference type="InterPro" id="IPR023095">
    <property type="entry name" value="Ade_MeTrfase_dom_2"/>
</dbReference>
<dbReference type="Gene3D" id="1.10.1020.10">
    <property type="entry name" value="Adenine-specific Methyltransferase, Domain 2"/>
    <property type="match status" value="1"/>
</dbReference>
<feature type="region of interest" description="Disordered" evidence="7">
    <location>
        <begin position="169"/>
        <end position="220"/>
    </location>
</feature>
<comment type="similarity">
    <text evidence="1">Belongs to the N(4)/N(6)-methyltransferase family.</text>
</comment>
<dbReference type="AlphaFoldDB" id="A0A1H7MJ34"/>
<proteinExistence type="inferred from homology"/>
<evidence type="ECO:0000256" key="3">
    <source>
        <dbReference type="ARBA" id="ARBA00022603"/>
    </source>
</evidence>
<dbReference type="GO" id="GO:0032259">
    <property type="term" value="P:methylation"/>
    <property type="evidence" value="ECO:0007669"/>
    <property type="project" value="UniProtKB-KW"/>
</dbReference>
<dbReference type="GO" id="GO:0009007">
    <property type="term" value="F:site-specific DNA-methyltransferase (adenine-specific) activity"/>
    <property type="evidence" value="ECO:0007669"/>
    <property type="project" value="UniProtKB-EC"/>
</dbReference>
<evidence type="ECO:0000256" key="2">
    <source>
        <dbReference type="ARBA" id="ARBA00011900"/>
    </source>
</evidence>
<evidence type="ECO:0000313" key="9">
    <source>
        <dbReference type="Proteomes" id="UP000182719"/>
    </source>
</evidence>
<dbReference type="PANTHER" id="PTHR30481:SF4">
    <property type="entry name" value="SITE-SPECIFIC DNA-METHYLTRANSFERASE (ADENINE-SPECIFIC)"/>
    <property type="match status" value="1"/>
</dbReference>
<keyword evidence="3 8" id="KW-0489">Methyltransferase</keyword>
<accession>A0A1H7MJ34</accession>
<dbReference type="Pfam" id="PF02086">
    <property type="entry name" value="MethyltransfD12"/>
    <property type="match status" value="1"/>
</dbReference>
<reference evidence="9" key="1">
    <citation type="submission" date="2016-10" db="EMBL/GenBank/DDBJ databases">
        <authorList>
            <person name="Varghese N."/>
            <person name="Submissions S."/>
        </authorList>
    </citation>
    <scope>NUCLEOTIDE SEQUENCE [LARGE SCALE GENOMIC DNA]</scope>
    <source>
        <strain evidence="9">DSM 17044</strain>
    </source>
</reference>
<keyword evidence="5" id="KW-0949">S-adenosyl-L-methionine</keyword>
<evidence type="ECO:0000313" key="8">
    <source>
        <dbReference type="EMBL" id="SEL11164.1"/>
    </source>
</evidence>